<accession>A0AAU6PG00</accession>
<name>A0AAU6PG00_9GAMM</name>
<evidence type="ECO:0000313" key="1">
    <source>
        <dbReference type="EMBL" id="WXT99920.1"/>
    </source>
</evidence>
<dbReference type="EMBL" id="CP138327">
    <property type="protein sequence ID" value="WXT99920.1"/>
    <property type="molecule type" value="Genomic_DNA"/>
</dbReference>
<protein>
    <recommendedName>
        <fullName evidence="2">Nucleotide-diphospho-sugar transferase domain-containing protein</fullName>
    </recommendedName>
</protein>
<dbReference type="AlphaFoldDB" id="A0AAU6PG00"/>
<reference evidence="1" key="1">
    <citation type="submission" date="2023-10" db="EMBL/GenBank/DDBJ databases">
        <title>The first scallop-associated chemosynthetic bacterial symbiont.</title>
        <authorList>
            <person name="Lin Y.-T."/>
            <person name="Sun J."/>
            <person name="Ip J.C.-H."/>
            <person name="He X."/>
            <person name="Gao Z.-M."/>
            <person name="Perez M."/>
            <person name="Xu T."/>
            <person name="Qian P.-Y."/>
            <person name="Qiu J.-W."/>
        </authorList>
    </citation>
    <scope>NUCLEOTIDE SEQUENCE</scope>
    <source>
        <strain evidence="1">Gill1</strain>
    </source>
</reference>
<sequence>MKYYINYSDKSFKKQQKFAIFMAKLVGNFDEVTAYGPQDTDKIFYKENEVILRQPRGGGYWLWKTYFINKKIQEINNGDYLFYCDSGAFFLKSVDILIKELEKYDQDIMGFEVPLIEKQWTKKELFINMGCDNDFFKESNQIMGGYVLVKKTKKSVDFFKQHLQYSCNEINITDKYNDINQSKYFIDHRHDQSIFSLLYKKYKLRPFKEPTQFGDNPWCYSGSGANATKGLISNKLHALDNGRQYRYFKYNEKYKNVLFHVRKGNVLISLIKFRIKEVLHKLGFYRYLS</sequence>
<gene>
    <name evidence="1" type="ORF">Ctma_0626</name>
</gene>
<organism evidence="1">
    <name type="scientific">Catillopecten margaritatus gill symbiont</name>
    <dbReference type="NCBI Taxonomy" id="3083288"/>
    <lineage>
        <taxon>Bacteria</taxon>
        <taxon>Pseudomonadati</taxon>
        <taxon>Pseudomonadota</taxon>
        <taxon>Gammaproteobacteria</taxon>
        <taxon>sulfur-oxidizing symbionts</taxon>
    </lineage>
</organism>
<evidence type="ECO:0008006" key="2">
    <source>
        <dbReference type="Google" id="ProtNLM"/>
    </source>
</evidence>
<proteinExistence type="predicted"/>